<dbReference type="Proteomes" id="UP000219621">
    <property type="component" value="Unassembled WGS sequence"/>
</dbReference>
<dbReference type="EMBL" id="OCNJ01000004">
    <property type="protein sequence ID" value="SOD95242.1"/>
    <property type="molecule type" value="Genomic_DNA"/>
</dbReference>
<proteinExistence type="predicted"/>
<sequence length="88" mass="9338">MTAGSGLPRRDPLQPVDLDAAMLDPTTVFDDPDDVVASGVLTPEQKATVLERWSVEAERIAAADDVRPDAADEAARQAARARAARALL</sequence>
<evidence type="ECO:0000313" key="1">
    <source>
        <dbReference type="EMBL" id="SOD95242.1"/>
    </source>
</evidence>
<organism evidence="1 2">
    <name type="scientific">Caenispirillum bisanense</name>
    <dbReference type="NCBI Taxonomy" id="414052"/>
    <lineage>
        <taxon>Bacteria</taxon>
        <taxon>Pseudomonadati</taxon>
        <taxon>Pseudomonadota</taxon>
        <taxon>Alphaproteobacteria</taxon>
        <taxon>Rhodospirillales</taxon>
        <taxon>Novispirillaceae</taxon>
        <taxon>Caenispirillum</taxon>
    </lineage>
</organism>
<name>A0A286GID7_9PROT</name>
<dbReference type="RefSeq" id="WP_097279229.1">
    <property type="nucleotide sequence ID" value="NZ_OCNJ01000004.1"/>
</dbReference>
<protein>
    <submittedName>
        <fullName evidence="1">Uncharacterized protein</fullName>
    </submittedName>
</protein>
<dbReference type="AlphaFoldDB" id="A0A286GID7"/>
<evidence type="ECO:0000313" key="2">
    <source>
        <dbReference type="Proteomes" id="UP000219621"/>
    </source>
</evidence>
<gene>
    <name evidence="1" type="ORF">SAMN05421508_104273</name>
</gene>
<reference evidence="2" key="1">
    <citation type="submission" date="2017-09" db="EMBL/GenBank/DDBJ databases">
        <authorList>
            <person name="Varghese N."/>
            <person name="Submissions S."/>
        </authorList>
    </citation>
    <scope>NUCLEOTIDE SEQUENCE [LARGE SCALE GENOMIC DNA]</scope>
    <source>
        <strain evidence="2">USBA 140</strain>
    </source>
</reference>
<accession>A0A286GID7</accession>
<keyword evidence="2" id="KW-1185">Reference proteome</keyword>